<comment type="caution">
    <text evidence="1">The sequence shown here is derived from an EMBL/GenBank/DDBJ whole genome shotgun (WGS) entry which is preliminary data.</text>
</comment>
<dbReference type="OrthoDB" id="4222821at2759"/>
<organism evidence="1 2">
    <name type="scientific">Endocarpon pusillum</name>
    <dbReference type="NCBI Taxonomy" id="364733"/>
    <lineage>
        <taxon>Eukaryota</taxon>
        <taxon>Fungi</taxon>
        <taxon>Dikarya</taxon>
        <taxon>Ascomycota</taxon>
        <taxon>Pezizomycotina</taxon>
        <taxon>Eurotiomycetes</taxon>
        <taxon>Chaetothyriomycetidae</taxon>
        <taxon>Verrucariales</taxon>
        <taxon>Verrucariaceae</taxon>
        <taxon>Endocarpon</taxon>
    </lineage>
</organism>
<dbReference type="EMBL" id="JAACFV010000046">
    <property type="protein sequence ID" value="KAF7509081.1"/>
    <property type="molecule type" value="Genomic_DNA"/>
</dbReference>
<sequence length="138" mass="15675">MILSCYYRLTDIYVPVFQKMQACVKYPKPPMIDQDYVVVLPCLQVGLCRPPAIHVVSDTSMPSSTTSVYMLMTTMVSITIYNQLIEVMRQGSALKILVGAVTKGRIYRFKAKRKMKMLHLKSPHHCHSPVSGIWPITL</sequence>
<dbReference type="AlphaFoldDB" id="A0A8H7E6W6"/>
<evidence type="ECO:0000313" key="1">
    <source>
        <dbReference type="EMBL" id="KAF7509081.1"/>
    </source>
</evidence>
<evidence type="ECO:0000313" key="2">
    <source>
        <dbReference type="Proteomes" id="UP000606974"/>
    </source>
</evidence>
<reference evidence="1" key="1">
    <citation type="submission" date="2020-02" db="EMBL/GenBank/DDBJ databases">
        <authorList>
            <person name="Palmer J.M."/>
        </authorList>
    </citation>
    <scope>NUCLEOTIDE SEQUENCE</scope>
    <source>
        <strain evidence="1">EPUS1.4</strain>
        <tissue evidence="1">Thallus</tissue>
    </source>
</reference>
<name>A0A8H7E6W6_9EURO</name>
<accession>A0A8H7E6W6</accession>
<keyword evidence="2" id="KW-1185">Reference proteome</keyword>
<gene>
    <name evidence="1" type="ORF">GJ744_008476</name>
</gene>
<proteinExistence type="predicted"/>
<protein>
    <submittedName>
        <fullName evidence="1">Uncharacterized protein</fullName>
    </submittedName>
</protein>
<dbReference type="Proteomes" id="UP000606974">
    <property type="component" value="Unassembled WGS sequence"/>
</dbReference>